<dbReference type="OrthoDB" id="6397829at2"/>
<proteinExistence type="predicted"/>
<evidence type="ECO:0000313" key="2">
    <source>
        <dbReference type="Proteomes" id="UP000286934"/>
    </source>
</evidence>
<evidence type="ECO:0000313" key="1">
    <source>
        <dbReference type="EMBL" id="RUO38787.1"/>
    </source>
</evidence>
<dbReference type="EMBL" id="PIPP01000001">
    <property type="protein sequence ID" value="RUO38787.1"/>
    <property type="molecule type" value="Genomic_DNA"/>
</dbReference>
<accession>A0A432WYJ1</accession>
<protein>
    <submittedName>
        <fullName evidence="1">Uncharacterized protein</fullName>
    </submittedName>
</protein>
<organism evidence="1 2">
    <name type="scientific">Aliidiomarina shirensis</name>
    <dbReference type="NCBI Taxonomy" id="1048642"/>
    <lineage>
        <taxon>Bacteria</taxon>
        <taxon>Pseudomonadati</taxon>
        <taxon>Pseudomonadota</taxon>
        <taxon>Gammaproteobacteria</taxon>
        <taxon>Alteromonadales</taxon>
        <taxon>Idiomarinaceae</taxon>
        <taxon>Aliidiomarina</taxon>
    </lineage>
</organism>
<dbReference type="AlphaFoldDB" id="A0A432WYJ1"/>
<name>A0A432WYJ1_9GAMM</name>
<comment type="caution">
    <text evidence="1">The sequence shown here is derived from an EMBL/GenBank/DDBJ whole genome shotgun (WGS) entry which is preliminary data.</text>
</comment>
<reference evidence="2" key="1">
    <citation type="journal article" date="2018" name="Front. Microbiol.">
        <title>Genome-Based Analysis Reveals the Taxonomy and Diversity of the Family Idiomarinaceae.</title>
        <authorList>
            <person name="Liu Y."/>
            <person name="Lai Q."/>
            <person name="Shao Z."/>
        </authorList>
    </citation>
    <scope>NUCLEOTIDE SEQUENCE [LARGE SCALE GENOMIC DNA]</scope>
    <source>
        <strain evidence="2">AIS</strain>
    </source>
</reference>
<gene>
    <name evidence="1" type="ORF">CWE13_03915</name>
</gene>
<sequence>MNAELLMAKISSRFPYFALRKLAKQYEAEYGSVVNIGGKAWAQLSDKRLPNYLAWALKRFRYSSVLLCCQVENKCLVLAWHKQDAICNQFIGFEHLSHLLGCFVDIDGFVPKVFYFFYQENGLTLLPDDWSDREEIGDWPQLTKSIPQLQQLMNTGKKPLTLVFAITASILLTVIIWPTGNNLEPEPIPPAETSIQEILAGSPGAVAPLLQLDGQIQRLLYQLPGWEVALVEYHQNSLRYRMIRNTGRLSELRRFADRLNTRVMVQGEEIWLQRLVALPPALDNSTELDKLPQLTQLEDHLNDSIQILIPASGIQFQAVEHKAEWGVRRAQITLNGHFHEDLLTLSSLLDGLPVRLVDVSYRVTNNQLHGYVSIDIYGVHNG</sequence>
<dbReference type="Proteomes" id="UP000286934">
    <property type="component" value="Unassembled WGS sequence"/>
</dbReference>
<dbReference type="RefSeq" id="WP_126806055.1">
    <property type="nucleotide sequence ID" value="NZ_PIPP01000001.1"/>
</dbReference>
<keyword evidence="2" id="KW-1185">Reference proteome</keyword>